<dbReference type="Proteomes" id="UP000246073">
    <property type="component" value="Unassembled WGS sequence"/>
</dbReference>
<protein>
    <submittedName>
        <fullName evidence="2">Possible integrase-like protein</fullName>
    </submittedName>
</protein>
<evidence type="ECO:0000313" key="3">
    <source>
        <dbReference type="Proteomes" id="UP000246073"/>
    </source>
</evidence>
<evidence type="ECO:0000313" key="2">
    <source>
        <dbReference type="EMBL" id="SPL62269.1"/>
    </source>
</evidence>
<evidence type="ECO:0000256" key="1">
    <source>
        <dbReference type="ARBA" id="ARBA00023125"/>
    </source>
</evidence>
<keyword evidence="1" id="KW-0238">DNA-binding</keyword>
<dbReference type="AlphaFoldDB" id="A0A2P9HDT0"/>
<name>A0A2P9HDT0_9HYPH</name>
<sequence>MLAGILTDEDVETLRHLVNEAMGENTLRALTSDLAYLEAWAMAAIGSPPLPFPAPEALLPKFVAHHLWRPQQREIEPDHGMPAGVEAELRSHGFLRASGLHAPATVRRRIVIG</sequence>
<dbReference type="InterPro" id="IPR010998">
    <property type="entry name" value="Integrase_recombinase_N"/>
</dbReference>
<dbReference type="GO" id="GO:0003677">
    <property type="term" value="F:DNA binding"/>
    <property type="evidence" value="ECO:0007669"/>
    <property type="project" value="UniProtKB-KW"/>
</dbReference>
<gene>
    <name evidence="2" type="ORF">OHAE_5061</name>
</gene>
<reference evidence="3" key="1">
    <citation type="submission" date="2017-12" db="EMBL/GenBank/DDBJ databases">
        <authorList>
            <person name="Diaz M."/>
        </authorList>
    </citation>
    <scope>NUCLEOTIDE SEQUENCE [LARGE SCALE GENOMIC DNA]</scope>
    <source>
        <strain evidence="3">FI11154</strain>
    </source>
</reference>
<organism evidence="2 3">
    <name type="scientific">Ochrobactrum soli</name>
    <dbReference type="NCBI Taxonomy" id="2448455"/>
    <lineage>
        <taxon>Bacteria</taxon>
        <taxon>Pseudomonadati</taxon>
        <taxon>Pseudomonadota</taxon>
        <taxon>Alphaproteobacteria</taxon>
        <taxon>Hyphomicrobiales</taxon>
        <taxon>Brucellaceae</taxon>
        <taxon>Brucella/Ochrobactrum group</taxon>
        <taxon>Ochrobactrum</taxon>
    </lineage>
</organism>
<dbReference type="Gene3D" id="1.10.150.130">
    <property type="match status" value="1"/>
</dbReference>
<accession>A0A2P9HDT0</accession>
<proteinExistence type="predicted"/>
<dbReference type="EMBL" id="OOFM01000001">
    <property type="protein sequence ID" value="SPL62269.1"/>
    <property type="molecule type" value="Genomic_DNA"/>
</dbReference>